<feature type="compositionally biased region" description="Polar residues" evidence="1">
    <location>
        <begin position="307"/>
        <end position="319"/>
    </location>
</feature>
<feature type="transmembrane region" description="Helical" evidence="2">
    <location>
        <begin position="158"/>
        <end position="181"/>
    </location>
</feature>
<evidence type="ECO:0000313" key="4">
    <source>
        <dbReference type="Proteomes" id="UP000297245"/>
    </source>
</evidence>
<keyword evidence="2" id="KW-1133">Transmembrane helix</keyword>
<feature type="transmembrane region" description="Helical" evidence="2">
    <location>
        <begin position="44"/>
        <end position="62"/>
    </location>
</feature>
<evidence type="ECO:0008006" key="5">
    <source>
        <dbReference type="Google" id="ProtNLM"/>
    </source>
</evidence>
<sequence length="337" mass="36867">MSNPITQAKLFLGGNDVLLFGYGVYFSITVICVHYLFTSRIRNWITIAYTFATLIVTTIFLVSSAKFTAVTLIDSAVDPLGTAKLIQRLDLLEQVVYSVKIWLADGLLIYRLWVVWFGRSIVTVPPSLLWIGSFATGMAGLLLFYHTEDAQIIRHLGVSFHACSVALNVIATSLIAGRLLYHRHIMKAIGDPDGGEHGQRYLSLLAVFAESGALYTVTAIVYIPLYAINSDFIFVWAAVLEVAAGIGPMLIVLRMALGTAVSQHGRYSKNSGNSSTALSTMEFGESPNLGNKTRTVELTSFAINPRNSFGMTSSGSHITGDTHERTKVERHPEVNAE</sequence>
<feature type="transmembrane region" description="Helical" evidence="2">
    <location>
        <begin position="202"/>
        <end position="227"/>
    </location>
</feature>
<feature type="region of interest" description="Disordered" evidence="1">
    <location>
        <begin position="264"/>
        <end position="286"/>
    </location>
</feature>
<evidence type="ECO:0000256" key="1">
    <source>
        <dbReference type="SAM" id="MobiDB-lite"/>
    </source>
</evidence>
<dbReference type="AlphaFoldDB" id="A0A4V6T5R6"/>
<feature type="transmembrane region" description="Helical" evidence="2">
    <location>
        <begin position="17"/>
        <end position="37"/>
    </location>
</feature>
<organism evidence="3 4">
    <name type="scientific">Dendrothele bispora (strain CBS 962.96)</name>
    <dbReference type="NCBI Taxonomy" id="1314807"/>
    <lineage>
        <taxon>Eukaryota</taxon>
        <taxon>Fungi</taxon>
        <taxon>Dikarya</taxon>
        <taxon>Basidiomycota</taxon>
        <taxon>Agaricomycotina</taxon>
        <taxon>Agaricomycetes</taxon>
        <taxon>Agaricomycetidae</taxon>
        <taxon>Agaricales</taxon>
        <taxon>Agaricales incertae sedis</taxon>
        <taxon>Dendrothele</taxon>
    </lineage>
</organism>
<dbReference type="OrthoDB" id="2796825at2759"/>
<feature type="region of interest" description="Disordered" evidence="1">
    <location>
        <begin position="307"/>
        <end position="337"/>
    </location>
</feature>
<dbReference type="EMBL" id="ML179037">
    <property type="protein sequence ID" value="THV07506.1"/>
    <property type="molecule type" value="Genomic_DNA"/>
</dbReference>
<proteinExistence type="predicted"/>
<feature type="transmembrane region" description="Helical" evidence="2">
    <location>
        <begin position="95"/>
        <end position="116"/>
    </location>
</feature>
<feature type="transmembrane region" description="Helical" evidence="2">
    <location>
        <begin position="233"/>
        <end position="257"/>
    </location>
</feature>
<feature type="compositionally biased region" description="Polar residues" evidence="1">
    <location>
        <begin position="268"/>
        <end position="279"/>
    </location>
</feature>
<accession>A0A4V6T5R6</accession>
<reference evidence="3 4" key="1">
    <citation type="journal article" date="2019" name="Nat. Ecol. Evol.">
        <title>Megaphylogeny resolves global patterns of mushroom evolution.</title>
        <authorList>
            <person name="Varga T."/>
            <person name="Krizsan K."/>
            <person name="Foldi C."/>
            <person name="Dima B."/>
            <person name="Sanchez-Garcia M."/>
            <person name="Sanchez-Ramirez S."/>
            <person name="Szollosi G.J."/>
            <person name="Szarkandi J.G."/>
            <person name="Papp V."/>
            <person name="Albert L."/>
            <person name="Andreopoulos W."/>
            <person name="Angelini C."/>
            <person name="Antonin V."/>
            <person name="Barry K.W."/>
            <person name="Bougher N.L."/>
            <person name="Buchanan P."/>
            <person name="Buyck B."/>
            <person name="Bense V."/>
            <person name="Catcheside P."/>
            <person name="Chovatia M."/>
            <person name="Cooper J."/>
            <person name="Damon W."/>
            <person name="Desjardin D."/>
            <person name="Finy P."/>
            <person name="Geml J."/>
            <person name="Haridas S."/>
            <person name="Hughes K."/>
            <person name="Justo A."/>
            <person name="Karasinski D."/>
            <person name="Kautmanova I."/>
            <person name="Kiss B."/>
            <person name="Kocsube S."/>
            <person name="Kotiranta H."/>
            <person name="LaButti K.M."/>
            <person name="Lechner B.E."/>
            <person name="Liimatainen K."/>
            <person name="Lipzen A."/>
            <person name="Lukacs Z."/>
            <person name="Mihaltcheva S."/>
            <person name="Morgado L.N."/>
            <person name="Niskanen T."/>
            <person name="Noordeloos M.E."/>
            <person name="Ohm R.A."/>
            <person name="Ortiz-Santana B."/>
            <person name="Ovrebo C."/>
            <person name="Racz N."/>
            <person name="Riley R."/>
            <person name="Savchenko A."/>
            <person name="Shiryaev A."/>
            <person name="Soop K."/>
            <person name="Spirin V."/>
            <person name="Szebenyi C."/>
            <person name="Tomsovsky M."/>
            <person name="Tulloss R.E."/>
            <person name="Uehling J."/>
            <person name="Grigoriev I.V."/>
            <person name="Vagvolgyi C."/>
            <person name="Papp T."/>
            <person name="Martin F.M."/>
            <person name="Miettinen O."/>
            <person name="Hibbett D.S."/>
            <person name="Nagy L.G."/>
        </authorList>
    </citation>
    <scope>NUCLEOTIDE SEQUENCE [LARGE SCALE GENOMIC DNA]</scope>
    <source>
        <strain evidence="3 4">CBS 962.96</strain>
    </source>
</reference>
<feature type="compositionally biased region" description="Basic and acidic residues" evidence="1">
    <location>
        <begin position="320"/>
        <end position="337"/>
    </location>
</feature>
<feature type="transmembrane region" description="Helical" evidence="2">
    <location>
        <begin position="128"/>
        <end position="146"/>
    </location>
</feature>
<name>A0A4V6T5R6_DENBC</name>
<evidence type="ECO:0000256" key="2">
    <source>
        <dbReference type="SAM" id="Phobius"/>
    </source>
</evidence>
<dbReference type="Proteomes" id="UP000297245">
    <property type="component" value="Unassembled WGS sequence"/>
</dbReference>
<evidence type="ECO:0000313" key="3">
    <source>
        <dbReference type="EMBL" id="THV07506.1"/>
    </source>
</evidence>
<gene>
    <name evidence="3" type="ORF">K435DRAFT_259805</name>
</gene>
<keyword evidence="4" id="KW-1185">Reference proteome</keyword>
<keyword evidence="2" id="KW-0812">Transmembrane</keyword>
<protein>
    <recommendedName>
        <fullName evidence="5">Family A G protein-coupled receptor-like protein</fullName>
    </recommendedName>
</protein>
<keyword evidence="2" id="KW-0472">Membrane</keyword>